<evidence type="ECO:0000313" key="3">
    <source>
        <dbReference type="Proteomes" id="UP000298860"/>
    </source>
</evidence>
<keyword evidence="3" id="KW-1185">Reference proteome</keyword>
<accession>A0A4D4JDW9</accession>
<evidence type="ECO:0000256" key="1">
    <source>
        <dbReference type="SAM" id="MobiDB-lite"/>
    </source>
</evidence>
<organism evidence="2 3">
    <name type="scientific">Gandjariella thermophila</name>
    <dbReference type="NCBI Taxonomy" id="1931992"/>
    <lineage>
        <taxon>Bacteria</taxon>
        <taxon>Bacillati</taxon>
        <taxon>Actinomycetota</taxon>
        <taxon>Actinomycetes</taxon>
        <taxon>Pseudonocardiales</taxon>
        <taxon>Pseudonocardiaceae</taxon>
        <taxon>Gandjariella</taxon>
    </lineage>
</organism>
<comment type="caution">
    <text evidence="2">The sequence shown here is derived from an EMBL/GenBank/DDBJ whole genome shotgun (WGS) entry which is preliminary data.</text>
</comment>
<name>A0A4D4JDW9_9PSEU</name>
<proteinExistence type="predicted"/>
<sequence length="286" mass="31908">MTMATTSGEYPAPGSERPAPRGLFGRLAGWLRGRRQPVALTPATLVVQERREGPEPLTVPADGGVFSFTVHYHTTWTAKGMHPARFVERVNAYADSAAHTLLDQVWPIGRGCLPHHPEQAEAEMNKKLAEPWCYEEHGEVISCRAQVQVTADERVVTRQLPLWERLVEMDLRYRVERRRLEVVDDLLGRWRDLLERFGDGPVVGQAARLVDTEVATVVRGLATERRSLSHDLAEVLRSARDAHHTIGMFEFAQSYDAALRAFERQAGLTRGTVTPDSRPDATSAGG</sequence>
<dbReference type="AlphaFoldDB" id="A0A4D4JDW9"/>
<dbReference type="Proteomes" id="UP000298860">
    <property type="component" value="Unassembled WGS sequence"/>
</dbReference>
<reference evidence="3" key="1">
    <citation type="submission" date="2019-04" db="EMBL/GenBank/DDBJ databases">
        <title>Draft genome sequence of Pseudonocardiaceae bacterium SL3-2-4.</title>
        <authorList>
            <person name="Ningsih F."/>
            <person name="Yokota A."/>
            <person name="Sakai Y."/>
            <person name="Nanatani K."/>
            <person name="Yabe S."/>
            <person name="Oetari A."/>
            <person name="Sjamsuridzal W."/>
        </authorList>
    </citation>
    <scope>NUCLEOTIDE SEQUENCE [LARGE SCALE GENOMIC DNA]</scope>
    <source>
        <strain evidence="3">SL3-2-4</strain>
    </source>
</reference>
<dbReference type="EMBL" id="BJFL01000025">
    <property type="protein sequence ID" value="GDY32549.1"/>
    <property type="molecule type" value="Genomic_DNA"/>
</dbReference>
<gene>
    <name evidence="2" type="ORF">GTS_41820</name>
</gene>
<protein>
    <submittedName>
        <fullName evidence="2">Uncharacterized protein</fullName>
    </submittedName>
</protein>
<feature type="region of interest" description="Disordered" evidence="1">
    <location>
        <begin position="1"/>
        <end position="21"/>
    </location>
</feature>
<evidence type="ECO:0000313" key="2">
    <source>
        <dbReference type="EMBL" id="GDY32549.1"/>
    </source>
</evidence>